<dbReference type="PANTHER" id="PTHR10424:SF82">
    <property type="entry name" value="ENVELOPE GLYCOPROTEIN-RELATED"/>
    <property type="match status" value="1"/>
</dbReference>
<dbReference type="InterPro" id="IPR018154">
    <property type="entry name" value="TLV/ENV_coat_polyprotein"/>
</dbReference>
<evidence type="ECO:0008006" key="5">
    <source>
        <dbReference type="Google" id="ProtNLM"/>
    </source>
</evidence>
<dbReference type="CDD" id="cd09851">
    <property type="entry name" value="HTLV-1-like_HR1-HR2"/>
    <property type="match status" value="1"/>
</dbReference>
<sequence>MERTLRRSPDHTHGHKGRRNRCLGPRIPRQGRPRDARTTAAWVMETPSLRRPAQDKTLSHLTPCLLLVLLPCIACSNPHQPYQLTWKVTNFETHEVLNETSQIAPIGTWFPDLYFNLDKIAMVDDMEGGEWRKQARRVSISRNGFYACPGFRTGPMKKTCGEITSLYCYSWSCVTTNDGEWKWATKPWYITMSYVQPCTRTQYSANCNLIRIKFEDAARSDPRWTSGLIWGLYLYQRPLFGLPIQLKLTVSPVTPPVAVGPNQVISEVKPPQPRAPTATPPPLRSTSPRHPPSLLKDTRLPPAPELDNRLFNLVNGAYLALNQTRPESTSSCWLCLATGPPYYEGIASANNFTNSTNPTECAWEQHKKLTLAEVSGSGTCVGQVPTSHQHLCNVTLTVPSTNHYLVPSGADWWACNTGLTPCVSTAVFNSSTDYCVLVQLVPRVYYHTGDSFELQYEQKALTRTRREPVSLTLAVMLGLGVATGVGTGTAALVHGNYHLQQLRVAIDEDLRAIEHSITKLEESLTSLSEVVLQNRRGLEIVFLKEGGLCAALKEQCCFYADHSGIVKDSMAKLRERLDKRQKERESQQSWFESWYNQSPWFSTLISTILGPLILLMLILTFGPCILNRLLTLIRDRLNIVHAMVLTQQYRALRTEEEAQD</sequence>
<name>A0A8I5N5K0_PAPAN</name>
<feature type="compositionally biased region" description="Low complexity" evidence="1">
    <location>
        <begin position="284"/>
        <end position="295"/>
    </location>
</feature>
<dbReference type="Pfam" id="PF00429">
    <property type="entry name" value="TLV_coat"/>
    <property type="match status" value="1"/>
</dbReference>
<accession>A0A8I5N5K0</accession>
<dbReference type="Gene3D" id="1.10.287.210">
    <property type="match status" value="1"/>
</dbReference>
<dbReference type="SUPFAM" id="SSF58069">
    <property type="entry name" value="Virus ectodomain"/>
    <property type="match status" value="1"/>
</dbReference>
<evidence type="ECO:0000313" key="3">
    <source>
        <dbReference type="Ensembl" id="ENSPANP00000054521.1"/>
    </source>
</evidence>
<dbReference type="Proteomes" id="UP000028761">
    <property type="component" value="Chromosome 5"/>
</dbReference>
<dbReference type="InterPro" id="IPR008981">
    <property type="entry name" value="FMuLV_rcpt-bd"/>
</dbReference>
<dbReference type="OMA" id="VTNFETH"/>
<dbReference type="Gene3D" id="3.90.310.10">
    <property type="entry name" value="ENV polyprotein, receptor-binding domain"/>
    <property type="match status" value="1"/>
</dbReference>
<feature type="transmembrane region" description="Helical" evidence="2">
    <location>
        <begin position="469"/>
        <end position="493"/>
    </location>
</feature>
<feature type="transmembrane region" description="Helical" evidence="2">
    <location>
        <begin position="600"/>
        <end position="626"/>
    </location>
</feature>
<feature type="compositionally biased region" description="Basic and acidic residues" evidence="1">
    <location>
        <begin position="1"/>
        <end position="12"/>
    </location>
</feature>
<dbReference type="SUPFAM" id="SSF49830">
    <property type="entry name" value="ENV polyprotein, receptor-binding domain"/>
    <property type="match status" value="1"/>
</dbReference>
<dbReference type="PANTHER" id="PTHR10424">
    <property type="entry name" value="VIRAL ENVELOPE PROTEIN"/>
    <property type="match status" value="1"/>
</dbReference>
<reference evidence="3 4" key="1">
    <citation type="submission" date="2012-03" db="EMBL/GenBank/DDBJ databases">
        <title>Whole Genome Assembly of Papio anubis.</title>
        <authorList>
            <person name="Liu Y.L."/>
            <person name="Abraham K.A."/>
            <person name="Akbar H.A."/>
            <person name="Ali S.A."/>
            <person name="Anosike U.A."/>
            <person name="Aqrawi P.A."/>
            <person name="Arias F.A."/>
            <person name="Attaway T.A."/>
            <person name="Awwad R.A."/>
            <person name="Babu C.B."/>
            <person name="Bandaranaike D.B."/>
            <person name="Battles P.B."/>
            <person name="Bell A.B."/>
            <person name="Beltran B.B."/>
            <person name="Berhane-Mersha D.B."/>
            <person name="Bess C.B."/>
            <person name="Bickham C.B."/>
            <person name="Bolden T.B."/>
            <person name="Carter K.C."/>
            <person name="Chau D.C."/>
            <person name="Chavez A.C."/>
            <person name="Clerc-Blankenburg K.C."/>
            <person name="Coyle M.C."/>
            <person name="Dao M.D."/>
            <person name="Davila M.L.D."/>
            <person name="Davy-Carroll L.D."/>
            <person name="Denson S.D."/>
            <person name="Dinh H.D."/>
            <person name="Fernandez S.F."/>
            <person name="Fernando P.F."/>
            <person name="Forbes L.F."/>
            <person name="Francis C.F."/>
            <person name="Francisco L.F."/>
            <person name="Fu Q.F."/>
            <person name="Garcia-Iii R.G."/>
            <person name="Garrett T.G."/>
            <person name="Gross S.G."/>
            <person name="Gubbala S.G."/>
            <person name="Hirani K.H."/>
            <person name="Hogues M.H."/>
            <person name="Hollins B.H."/>
            <person name="Jackson L.J."/>
            <person name="Javaid M.J."/>
            <person name="Jhangiani S.J."/>
            <person name="Johnson A.J."/>
            <person name="Johnson B.J."/>
            <person name="Jones J.J."/>
            <person name="Joshi V.J."/>
            <person name="Kalu J.K."/>
            <person name="Khan N.K."/>
            <person name="Korchina V.K."/>
            <person name="Kovar C.K."/>
            <person name="Lago L.L."/>
            <person name="Lara F.L."/>
            <person name="Le T.-K.L."/>
            <person name="Lee S.L."/>
            <person name="Legall-Iii F.L."/>
            <person name="Lemon S.L."/>
            <person name="Liu J.L."/>
            <person name="Liu Y.-S.L."/>
            <person name="Liyanage D.L."/>
            <person name="Lopez J.L."/>
            <person name="Lorensuhewa L.L."/>
            <person name="Mata R.M."/>
            <person name="Mathew T.M."/>
            <person name="Mercado C.M."/>
            <person name="Mercado I.M."/>
            <person name="Morales K.M."/>
            <person name="Morgan M.M."/>
            <person name="Munidasa M.M."/>
            <person name="Ngo D.N."/>
            <person name="Nguyen L.N."/>
            <person name="Nguyen T.N."/>
            <person name="Nguyen N.N."/>
            <person name="Obregon M.O."/>
            <person name="Okwuonu G.O."/>
            <person name="Ongeri F.O."/>
            <person name="Onwere C.O."/>
            <person name="Osifeso I.O."/>
            <person name="Parra A.P."/>
            <person name="Patil S.P."/>
            <person name="Perez A.P."/>
            <person name="Perez Y.P."/>
            <person name="Pham C.P."/>
            <person name="Pu L.-L.P."/>
            <person name="Puazo M.P."/>
            <person name="Quiroz J.Q."/>
            <person name="Rouhana J.R."/>
            <person name="Ruiz M.R."/>
            <person name="Ruiz S.-J.R."/>
            <person name="Saada N.S."/>
            <person name="Santibanez J.S."/>
            <person name="Scheel M.S."/>
            <person name="Schneider B.S."/>
            <person name="Simmons D.S."/>
            <person name="Sisson I.S."/>
            <person name="Tang L.-Y.T."/>
            <person name="Thornton R.T."/>
            <person name="Tisius J.T."/>
            <person name="Toledanes G.T."/>
            <person name="Trejos Z.T."/>
            <person name="Usmani K.U."/>
            <person name="Varghese R.V."/>
            <person name="Vattathil S.V."/>
            <person name="Vee V.V."/>
            <person name="Walker D.W."/>
            <person name="Weissenberger G.W."/>
            <person name="White C.W."/>
            <person name="Williams A.W."/>
            <person name="Woodworth J.W."/>
            <person name="Wright R.W."/>
            <person name="Zhu Y.Z."/>
            <person name="Han Y.H."/>
            <person name="Newsham I.N."/>
            <person name="Nazareth L.N."/>
            <person name="Worley K.W."/>
            <person name="Muzny D.M."/>
            <person name="Rogers J.R."/>
            <person name="Gibbs R.G."/>
        </authorList>
    </citation>
    <scope>NUCLEOTIDE SEQUENCE [LARGE SCALE GENOMIC DNA]</scope>
</reference>
<evidence type="ECO:0000256" key="1">
    <source>
        <dbReference type="SAM" id="MobiDB-lite"/>
    </source>
</evidence>
<feature type="region of interest" description="Disordered" evidence="1">
    <location>
        <begin position="263"/>
        <end position="301"/>
    </location>
</feature>
<keyword evidence="2" id="KW-0812">Transmembrane</keyword>
<proteinExistence type="predicted"/>
<keyword evidence="2" id="KW-1133">Transmembrane helix</keyword>
<dbReference type="Ensembl" id="ENSPANT00000073141.1">
    <property type="protein sequence ID" value="ENSPANP00000054521.1"/>
    <property type="gene ID" value="ENSPANG00000042003.1"/>
</dbReference>
<dbReference type="GeneTree" id="ENSGT00690000102286"/>
<reference evidence="3" key="3">
    <citation type="submission" date="2025-09" db="UniProtKB">
        <authorList>
            <consortium name="Ensembl"/>
        </authorList>
    </citation>
    <scope>IDENTIFICATION</scope>
</reference>
<protein>
    <recommendedName>
        <fullName evidence="5">Envelope glycoprotein</fullName>
    </recommendedName>
</protein>
<keyword evidence="2" id="KW-0472">Membrane</keyword>
<evidence type="ECO:0000313" key="4">
    <source>
        <dbReference type="Proteomes" id="UP000028761"/>
    </source>
</evidence>
<evidence type="ECO:0000256" key="2">
    <source>
        <dbReference type="SAM" id="Phobius"/>
    </source>
</evidence>
<reference evidence="3" key="2">
    <citation type="submission" date="2025-08" db="UniProtKB">
        <authorList>
            <consortium name="Ensembl"/>
        </authorList>
    </citation>
    <scope>IDENTIFICATION</scope>
</reference>
<feature type="region of interest" description="Disordered" evidence="1">
    <location>
        <begin position="1"/>
        <end position="37"/>
    </location>
</feature>
<organism evidence="3 4">
    <name type="scientific">Papio anubis</name>
    <name type="common">Olive baboon</name>
    <dbReference type="NCBI Taxonomy" id="9555"/>
    <lineage>
        <taxon>Eukaryota</taxon>
        <taxon>Metazoa</taxon>
        <taxon>Chordata</taxon>
        <taxon>Craniata</taxon>
        <taxon>Vertebrata</taxon>
        <taxon>Euteleostomi</taxon>
        <taxon>Mammalia</taxon>
        <taxon>Eutheria</taxon>
        <taxon>Euarchontoglires</taxon>
        <taxon>Primates</taxon>
        <taxon>Haplorrhini</taxon>
        <taxon>Catarrhini</taxon>
        <taxon>Cercopithecidae</taxon>
        <taxon>Cercopithecinae</taxon>
        <taxon>Papio</taxon>
    </lineage>
</organism>
<keyword evidence="4" id="KW-1185">Reference proteome</keyword>
<feature type="compositionally biased region" description="Pro residues" evidence="1">
    <location>
        <begin position="270"/>
        <end position="283"/>
    </location>
</feature>
<dbReference type="AlphaFoldDB" id="A0A8I5N5K0"/>